<organism evidence="2 3">
    <name type="scientific">Lentinula aff. detonsa</name>
    <dbReference type="NCBI Taxonomy" id="2804958"/>
    <lineage>
        <taxon>Eukaryota</taxon>
        <taxon>Fungi</taxon>
        <taxon>Dikarya</taxon>
        <taxon>Basidiomycota</taxon>
        <taxon>Agaricomycotina</taxon>
        <taxon>Agaricomycetes</taxon>
        <taxon>Agaricomycetidae</taxon>
        <taxon>Agaricales</taxon>
        <taxon>Marasmiineae</taxon>
        <taxon>Omphalotaceae</taxon>
        <taxon>Lentinula</taxon>
    </lineage>
</organism>
<evidence type="ECO:0000256" key="1">
    <source>
        <dbReference type="SAM" id="MobiDB-lite"/>
    </source>
</evidence>
<accession>A0AA38NJI4</accession>
<protein>
    <submittedName>
        <fullName evidence="2">Uncharacterized protein</fullName>
    </submittedName>
</protein>
<proteinExistence type="predicted"/>
<feature type="region of interest" description="Disordered" evidence="1">
    <location>
        <begin position="1"/>
        <end position="36"/>
    </location>
</feature>
<evidence type="ECO:0000313" key="3">
    <source>
        <dbReference type="Proteomes" id="UP001163798"/>
    </source>
</evidence>
<dbReference type="Proteomes" id="UP001163798">
    <property type="component" value="Unassembled WGS sequence"/>
</dbReference>
<evidence type="ECO:0000313" key="2">
    <source>
        <dbReference type="EMBL" id="KAJ3780859.1"/>
    </source>
</evidence>
<dbReference type="AlphaFoldDB" id="A0AA38NJI4"/>
<gene>
    <name evidence="2" type="ORF">GGU10DRAFT_336830</name>
</gene>
<comment type="caution">
    <text evidence="2">The sequence shown here is derived from an EMBL/GenBank/DDBJ whole genome shotgun (WGS) entry which is preliminary data.</text>
</comment>
<dbReference type="EMBL" id="MU793639">
    <property type="protein sequence ID" value="KAJ3780859.1"/>
    <property type="molecule type" value="Genomic_DNA"/>
</dbReference>
<keyword evidence="3" id="KW-1185">Reference proteome</keyword>
<sequence length="199" mass="22060">MDSKSQSSETDPAPSTPIPTRPVAPTKPLKPIIGKLPANYVPPQERSIGILPKEDSRNFRYKAPIESEAAVSRVIEAGFNSTVSVRHEDLLAIAPDYRRRMKESVTGKRIGIEGNFVNGGEESLMLELPYQNDDTFQSYFNHFGNAEEGDGFYVAKLAHTIRAINAIIGKGETDEFNGEPDDKRVVPHVHYKPFVIHGV</sequence>
<name>A0AA38NJI4_9AGAR</name>
<feature type="compositionally biased region" description="Polar residues" evidence="1">
    <location>
        <begin position="1"/>
        <end position="10"/>
    </location>
</feature>
<reference evidence="2" key="1">
    <citation type="submission" date="2022-08" db="EMBL/GenBank/DDBJ databases">
        <authorList>
            <consortium name="DOE Joint Genome Institute"/>
            <person name="Min B."/>
            <person name="Riley R."/>
            <person name="Sierra-Patev S."/>
            <person name="Naranjo-Ortiz M."/>
            <person name="Looney B."/>
            <person name="Konkel Z."/>
            <person name="Slot J.C."/>
            <person name="Sakamoto Y."/>
            <person name="Steenwyk J.L."/>
            <person name="Rokas A."/>
            <person name="Carro J."/>
            <person name="Camarero S."/>
            <person name="Ferreira P."/>
            <person name="Molpeceres G."/>
            <person name="Ruiz-Duenas F.J."/>
            <person name="Serrano A."/>
            <person name="Henrissat B."/>
            <person name="Drula E."/>
            <person name="Hughes K.W."/>
            <person name="Mata J.L."/>
            <person name="Ishikawa N.K."/>
            <person name="Vargas-Isla R."/>
            <person name="Ushijima S."/>
            <person name="Smith C.A."/>
            <person name="Ahrendt S."/>
            <person name="Andreopoulos W."/>
            <person name="He G."/>
            <person name="Labutti K."/>
            <person name="Lipzen A."/>
            <person name="Ng V."/>
            <person name="Sandor L."/>
            <person name="Barry K."/>
            <person name="Martinez A.T."/>
            <person name="Xiao Y."/>
            <person name="Gibbons J.G."/>
            <person name="Terashima K."/>
            <person name="Hibbett D.S."/>
            <person name="Grigoriev I.V."/>
        </authorList>
    </citation>
    <scope>NUCLEOTIDE SEQUENCE</scope>
    <source>
        <strain evidence="2">TFB10291</strain>
    </source>
</reference>